<comment type="caution">
    <text evidence="7">The sequence shown here is derived from an EMBL/GenBank/DDBJ whole genome shotgun (WGS) entry which is preliminary data.</text>
</comment>
<evidence type="ECO:0000256" key="2">
    <source>
        <dbReference type="ARBA" id="ARBA00039140"/>
    </source>
</evidence>
<feature type="active site" evidence="4">
    <location>
        <position position="12"/>
    </location>
</feature>
<keyword evidence="4" id="KW-0145">Chemotaxis</keyword>
<dbReference type="RefSeq" id="WP_203679164.1">
    <property type="nucleotide sequence ID" value="NZ_BOMW01000022.1"/>
</dbReference>
<sequence length="296" mass="30239">MPVHDVVTIGASAGGVHALRHLVSGLPAGLPASVLIVVHRAQRAADRLPDVLGGYGVLPAAHAVCGQRLTPGLLTVAPPGRHLVVTAGDVLRLHRGPLVHGARPAVDTLLYSAAGVLGPRLIAVVLSGMLSDGADGAAAVAAAGGTVLVQDPADADCPQMPQAVLDRVPGARRWPAAELGPALIDLIGRAGPSRRIAAEPWPAAAGDVERALWLAVVRLQAHAAVQQGLARQLRGTRLTGGFQHRADDALSAANLITSHVLPWYTRNCPAPGELPAQAGEADERRVNSGSAAGLPK</sequence>
<dbReference type="Pfam" id="PF01339">
    <property type="entry name" value="CheB_methylest"/>
    <property type="match status" value="1"/>
</dbReference>
<accession>A0A919TK72</accession>
<dbReference type="Gene3D" id="3.40.50.180">
    <property type="entry name" value="Methylesterase CheB, C-terminal domain"/>
    <property type="match status" value="1"/>
</dbReference>
<protein>
    <recommendedName>
        <fullName evidence="2">protein-glutamate methylesterase</fullName>
        <ecNumber evidence="2">3.1.1.61</ecNumber>
    </recommendedName>
</protein>
<dbReference type="PANTHER" id="PTHR42872:SF6">
    <property type="entry name" value="PROTEIN-GLUTAMATE METHYLESTERASE_PROTEIN-GLUTAMINE GLUTAMINASE"/>
    <property type="match status" value="1"/>
</dbReference>
<dbReference type="GO" id="GO:0006935">
    <property type="term" value="P:chemotaxis"/>
    <property type="evidence" value="ECO:0007669"/>
    <property type="project" value="UniProtKB-UniRule"/>
</dbReference>
<dbReference type="AlphaFoldDB" id="A0A919TK72"/>
<dbReference type="GO" id="GO:0005737">
    <property type="term" value="C:cytoplasm"/>
    <property type="evidence" value="ECO:0007669"/>
    <property type="project" value="InterPro"/>
</dbReference>
<evidence type="ECO:0000313" key="7">
    <source>
        <dbReference type="EMBL" id="GIF04915.1"/>
    </source>
</evidence>
<dbReference type="SUPFAM" id="SSF52738">
    <property type="entry name" value="Methylesterase CheB, C-terminal domain"/>
    <property type="match status" value="1"/>
</dbReference>
<proteinExistence type="predicted"/>
<dbReference type="PANTHER" id="PTHR42872">
    <property type="entry name" value="PROTEIN-GLUTAMATE METHYLESTERASE/PROTEIN-GLUTAMINE GLUTAMINASE"/>
    <property type="match status" value="1"/>
</dbReference>
<dbReference type="PROSITE" id="PS50122">
    <property type="entry name" value="CHEB"/>
    <property type="match status" value="1"/>
</dbReference>
<name>A0A919TK72_9ACTN</name>
<reference evidence="7" key="1">
    <citation type="submission" date="2021-01" db="EMBL/GenBank/DDBJ databases">
        <title>Whole genome shotgun sequence of Actinoplanes siamensis NBRC 109076.</title>
        <authorList>
            <person name="Komaki H."/>
            <person name="Tamura T."/>
        </authorList>
    </citation>
    <scope>NUCLEOTIDE SEQUENCE</scope>
    <source>
        <strain evidence="7">NBRC 109076</strain>
    </source>
</reference>
<keyword evidence="8" id="KW-1185">Reference proteome</keyword>
<dbReference type="CDD" id="cd16433">
    <property type="entry name" value="CheB"/>
    <property type="match status" value="1"/>
</dbReference>
<dbReference type="GO" id="GO:0008984">
    <property type="term" value="F:protein-glutamate methylesterase activity"/>
    <property type="evidence" value="ECO:0007669"/>
    <property type="project" value="UniProtKB-EC"/>
</dbReference>
<keyword evidence="1 4" id="KW-0378">Hydrolase</keyword>
<evidence type="ECO:0000256" key="1">
    <source>
        <dbReference type="ARBA" id="ARBA00022801"/>
    </source>
</evidence>
<feature type="region of interest" description="Disordered" evidence="5">
    <location>
        <begin position="274"/>
        <end position="296"/>
    </location>
</feature>
<evidence type="ECO:0000256" key="5">
    <source>
        <dbReference type="SAM" id="MobiDB-lite"/>
    </source>
</evidence>
<dbReference type="EC" id="3.1.1.61" evidence="2"/>
<evidence type="ECO:0000256" key="4">
    <source>
        <dbReference type="PROSITE-ProRule" id="PRU00050"/>
    </source>
</evidence>
<dbReference type="GO" id="GO:0000156">
    <property type="term" value="F:phosphorelay response regulator activity"/>
    <property type="evidence" value="ECO:0007669"/>
    <property type="project" value="InterPro"/>
</dbReference>
<evidence type="ECO:0000259" key="6">
    <source>
        <dbReference type="PROSITE" id="PS50122"/>
    </source>
</evidence>
<dbReference type="InterPro" id="IPR000673">
    <property type="entry name" value="Sig_transdc_resp-reg_Me-estase"/>
</dbReference>
<organism evidence="7 8">
    <name type="scientific">Actinoplanes siamensis</name>
    <dbReference type="NCBI Taxonomy" id="1223317"/>
    <lineage>
        <taxon>Bacteria</taxon>
        <taxon>Bacillati</taxon>
        <taxon>Actinomycetota</taxon>
        <taxon>Actinomycetes</taxon>
        <taxon>Micromonosporales</taxon>
        <taxon>Micromonosporaceae</taxon>
        <taxon>Actinoplanes</taxon>
    </lineage>
</organism>
<feature type="domain" description="CheB-type methylesterase" evidence="6">
    <location>
        <begin position="1"/>
        <end position="190"/>
    </location>
</feature>
<gene>
    <name evidence="7" type="ORF">Asi03nite_24530</name>
</gene>
<dbReference type="EMBL" id="BOMW01000022">
    <property type="protein sequence ID" value="GIF04915.1"/>
    <property type="molecule type" value="Genomic_DNA"/>
</dbReference>
<dbReference type="Proteomes" id="UP000629619">
    <property type="component" value="Unassembled WGS sequence"/>
</dbReference>
<comment type="catalytic activity">
    <reaction evidence="3">
        <text>[protein]-L-glutamate 5-O-methyl ester + H2O = L-glutamyl-[protein] + methanol + H(+)</text>
        <dbReference type="Rhea" id="RHEA:23236"/>
        <dbReference type="Rhea" id="RHEA-COMP:10208"/>
        <dbReference type="Rhea" id="RHEA-COMP:10311"/>
        <dbReference type="ChEBI" id="CHEBI:15377"/>
        <dbReference type="ChEBI" id="CHEBI:15378"/>
        <dbReference type="ChEBI" id="CHEBI:17790"/>
        <dbReference type="ChEBI" id="CHEBI:29973"/>
        <dbReference type="ChEBI" id="CHEBI:82795"/>
        <dbReference type="EC" id="3.1.1.61"/>
    </reaction>
</comment>
<dbReference type="InterPro" id="IPR035909">
    <property type="entry name" value="CheB_C"/>
</dbReference>
<feature type="active site" evidence="4">
    <location>
        <position position="132"/>
    </location>
</feature>
<evidence type="ECO:0000313" key="8">
    <source>
        <dbReference type="Proteomes" id="UP000629619"/>
    </source>
</evidence>
<feature type="active site" evidence="4">
    <location>
        <position position="39"/>
    </location>
</feature>
<evidence type="ECO:0000256" key="3">
    <source>
        <dbReference type="ARBA" id="ARBA00048267"/>
    </source>
</evidence>